<dbReference type="Pfam" id="PF14338">
    <property type="entry name" value="Mrr_N"/>
    <property type="match status" value="1"/>
</dbReference>
<name>A0A6J7E347_9ZZZZ</name>
<organism evidence="2">
    <name type="scientific">freshwater metagenome</name>
    <dbReference type="NCBI Taxonomy" id="449393"/>
    <lineage>
        <taxon>unclassified sequences</taxon>
        <taxon>metagenomes</taxon>
        <taxon>ecological metagenomes</taxon>
    </lineage>
</organism>
<evidence type="ECO:0000259" key="1">
    <source>
        <dbReference type="Pfam" id="PF14338"/>
    </source>
</evidence>
<feature type="domain" description="Restriction system protein Mrr-like N-terminal" evidence="1">
    <location>
        <begin position="18"/>
        <end position="88"/>
    </location>
</feature>
<dbReference type="EMBL" id="CAFBLH010000051">
    <property type="protein sequence ID" value="CAB4876438.1"/>
    <property type="molecule type" value="Genomic_DNA"/>
</dbReference>
<sequence>MATSSSDSNLPSFNVLQEALLLMFKTFPGQSFTNLEIEKFVVQELGISDDAQKIPREKSRTELQYRLAWARTKAKGAGLIVRDGTKSWKSSP</sequence>
<gene>
    <name evidence="2" type="ORF">UFOPK3342_01287</name>
</gene>
<evidence type="ECO:0000313" key="2">
    <source>
        <dbReference type="EMBL" id="CAB4876438.1"/>
    </source>
</evidence>
<protein>
    <submittedName>
        <fullName evidence="2">Unannotated protein</fullName>
    </submittedName>
</protein>
<dbReference type="AlphaFoldDB" id="A0A6J7E347"/>
<dbReference type="InterPro" id="IPR025745">
    <property type="entry name" value="Mrr-like_N_dom"/>
</dbReference>
<reference evidence="2" key="1">
    <citation type="submission" date="2020-05" db="EMBL/GenBank/DDBJ databases">
        <authorList>
            <person name="Chiriac C."/>
            <person name="Salcher M."/>
            <person name="Ghai R."/>
            <person name="Kavagutti S V."/>
        </authorList>
    </citation>
    <scope>NUCLEOTIDE SEQUENCE</scope>
</reference>
<accession>A0A6J7E347</accession>
<proteinExistence type="predicted"/>